<dbReference type="RefSeq" id="WP_075636632.1">
    <property type="nucleotide sequence ID" value="NZ_MKIO01000040.1"/>
</dbReference>
<dbReference type="InterPro" id="IPR051781">
    <property type="entry name" value="Metallo-dep_Hydrolase"/>
</dbReference>
<dbReference type="Proteomes" id="UP000186143">
    <property type="component" value="Unassembled WGS sequence"/>
</dbReference>
<dbReference type="SUPFAM" id="SSF51556">
    <property type="entry name" value="Metallo-dependent hydrolases"/>
    <property type="match status" value="1"/>
</dbReference>
<proteinExistence type="predicted"/>
<evidence type="ECO:0000259" key="1">
    <source>
        <dbReference type="Pfam" id="PF07969"/>
    </source>
</evidence>
<dbReference type="GO" id="GO:0016810">
    <property type="term" value="F:hydrolase activity, acting on carbon-nitrogen (but not peptide) bonds"/>
    <property type="evidence" value="ECO:0007669"/>
    <property type="project" value="InterPro"/>
</dbReference>
<dbReference type="PANTHER" id="PTHR43135:SF3">
    <property type="entry name" value="ALPHA-D-RIBOSE 1-METHYLPHOSPHONATE 5-TRIPHOSPHATE DIPHOSPHATASE"/>
    <property type="match status" value="1"/>
</dbReference>
<dbReference type="Gene3D" id="3.20.20.140">
    <property type="entry name" value="Metal-dependent hydrolases"/>
    <property type="match status" value="2"/>
</dbReference>
<dbReference type="PANTHER" id="PTHR43135">
    <property type="entry name" value="ALPHA-D-RIBOSE 1-METHYLPHOSPHONATE 5-TRIPHOSPHATE DIPHOSPHATASE"/>
    <property type="match status" value="1"/>
</dbReference>
<dbReference type="InterPro" id="IPR013108">
    <property type="entry name" value="Amidohydro_3"/>
</dbReference>
<dbReference type="GO" id="GO:0019700">
    <property type="term" value="P:organic phosphonate catabolic process"/>
    <property type="evidence" value="ECO:0007669"/>
    <property type="project" value="InterPro"/>
</dbReference>
<comment type="caution">
    <text evidence="2">The sequence shown here is derived from an EMBL/GenBank/DDBJ whole genome shotgun (WGS) entry which is preliminary data.</text>
</comment>
<dbReference type="InterPro" id="IPR011059">
    <property type="entry name" value="Metal-dep_hydrolase_composite"/>
</dbReference>
<reference evidence="2 3" key="1">
    <citation type="submission" date="2016-09" db="EMBL/GenBank/DDBJ databases">
        <title>Rhizobium sp. nov., a novel species isolated from the rice rhizosphere.</title>
        <authorList>
            <person name="Zhao J."/>
            <person name="Zhang X."/>
        </authorList>
    </citation>
    <scope>NUCLEOTIDE SEQUENCE [LARGE SCALE GENOMIC DNA]</scope>
    <source>
        <strain evidence="2 3">MH17</strain>
    </source>
</reference>
<accession>A0A1Q9AER4</accession>
<dbReference type="NCBIfam" id="NF011987">
    <property type="entry name" value="PRK15446.2-3"/>
    <property type="match status" value="1"/>
</dbReference>
<evidence type="ECO:0000313" key="2">
    <source>
        <dbReference type="EMBL" id="OLP53409.1"/>
    </source>
</evidence>
<gene>
    <name evidence="2" type="ORF">BJF92_01245</name>
</gene>
<dbReference type="SUPFAM" id="SSF51338">
    <property type="entry name" value="Composite domain of metallo-dependent hydrolases"/>
    <property type="match status" value="1"/>
</dbReference>
<name>A0A1Q9AER4_9HYPH</name>
<dbReference type="InterPro" id="IPR012696">
    <property type="entry name" value="PhnM"/>
</dbReference>
<dbReference type="PIRSF" id="PIRSF038971">
    <property type="entry name" value="PhnM"/>
    <property type="match status" value="1"/>
</dbReference>
<organism evidence="2 3">
    <name type="scientific">Xaviernesmea rhizosphaerae</name>
    <dbReference type="NCBI Taxonomy" id="1672749"/>
    <lineage>
        <taxon>Bacteria</taxon>
        <taxon>Pseudomonadati</taxon>
        <taxon>Pseudomonadota</taxon>
        <taxon>Alphaproteobacteria</taxon>
        <taxon>Hyphomicrobiales</taxon>
        <taxon>Rhizobiaceae</taxon>
        <taxon>Rhizobium/Agrobacterium group</taxon>
        <taxon>Xaviernesmea</taxon>
    </lineage>
</organism>
<dbReference type="AlphaFoldDB" id="A0A1Q9AER4"/>
<dbReference type="OrthoDB" id="9785413at2"/>
<feature type="domain" description="Amidohydrolase 3" evidence="1">
    <location>
        <begin position="254"/>
        <end position="388"/>
    </location>
</feature>
<evidence type="ECO:0000313" key="3">
    <source>
        <dbReference type="Proteomes" id="UP000186143"/>
    </source>
</evidence>
<dbReference type="Pfam" id="PF07969">
    <property type="entry name" value="Amidohydro_3"/>
    <property type="match status" value="1"/>
</dbReference>
<dbReference type="InterPro" id="IPR032466">
    <property type="entry name" value="Metal_Hydrolase"/>
</dbReference>
<dbReference type="EMBL" id="MKIO01000040">
    <property type="protein sequence ID" value="OLP53409.1"/>
    <property type="molecule type" value="Genomic_DNA"/>
</dbReference>
<dbReference type="STRING" id="1672749.BJF92_01245"/>
<sequence length="410" mass="44537">MAGFASPSGSLVIDGATVLFEDRLAPARLRIEGGVIAEIDGPAGDGDHLDASGLLLAPAFVDMHGDAFERQVMPRPGVMLPLPAAFLETDRQLAANGVATAYHALTLSWEPGLRSVEMGWSVLEAVNRLAPRLLVENRLQLRWESFCFEAVGLIEAALEGPLQPSIAFNDHTSMSMLAAEVPVQQRPFEFSPDFPVISPDHPKFKTRMEERARRMKVTATEAEEMLHAVWARRPQVPEVIERVALLGRTAGVAMLSHDDSQIETRDYYRGLGARISEFPMSETVAIAAREAGDMILFGAPNAARGGSHLGASPDAAEMIRRGLCDILASDYYYPALLLALARLEADKVAPLHDLWSLVARNPARACGLADRGSIAVGQRADLLLLEWPEADTPRVMTTFVAARPAFRAMA</sequence>
<protein>
    <submittedName>
        <fullName evidence="2">Phosphonate metabolism protein PhnM</fullName>
    </submittedName>
</protein>